<gene>
    <name evidence="2" type="ORF">GCM10025872_04250</name>
</gene>
<dbReference type="InterPro" id="IPR000182">
    <property type="entry name" value="GNAT_dom"/>
</dbReference>
<evidence type="ECO:0000259" key="1">
    <source>
        <dbReference type="PROSITE" id="PS51186"/>
    </source>
</evidence>
<dbReference type="PROSITE" id="PS51186">
    <property type="entry name" value="GNAT"/>
    <property type="match status" value="1"/>
</dbReference>
<sequence length="201" mass="21377">MTETARPQIRPEQPADLDTVLDVIRAAFAGEGEQVAAIWREIAAGDVPHAGLVAVVDDRVVGHVGLSHGWLDARRALVDITVLSPLSVLPGLQSAGIGTALLGAAVERARTMSPLLVLEGSPAYYGPRGFAPASAHGVRPASDRTPAPACQVVLGEGYEEWMTGRVVYREVWWRHDAAGLRDPELAQVEQALGVEPPMVVE</sequence>
<dbReference type="Proteomes" id="UP001321421">
    <property type="component" value="Chromosome"/>
</dbReference>
<proteinExistence type="predicted"/>
<name>A0ABN6YMU2_9MICO</name>
<dbReference type="EMBL" id="AP027735">
    <property type="protein sequence ID" value="BDZ56768.1"/>
    <property type="molecule type" value="Genomic_DNA"/>
</dbReference>
<dbReference type="Gene3D" id="3.40.630.30">
    <property type="match status" value="1"/>
</dbReference>
<dbReference type="InterPro" id="IPR016181">
    <property type="entry name" value="Acyl_CoA_acyltransferase"/>
</dbReference>
<accession>A0ABN6YMU2</accession>
<reference evidence="3" key="1">
    <citation type="journal article" date="2019" name="Int. J. Syst. Evol. Microbiol.">
        <title>The Global Catalogue of Microorganisms (GCM) 10K type strain sequencing project: providing services to taxonomists for standard genome sequencing and annotation.</title>
        <authorList>
            <consortium name="The Broad Institute Genomics Platform"/>
            <consortium name="The Broad Institute Genome Sequencing Center for Infectious Disease"/>
            <person name="Wu L."/>
            <person name="Ma J."/>
        </authorList>
    </citation>
    <scope>NUCLEOTIDE SEQUENCE [LARGE SCALE GENOMIC DNA]</scope>
    <source>
        <strain evidence="3">NBRC 110608</strain>
    </source>
</reference>
<evidence type="ECO:0000313" key="3">
    <source>
        <dbReference type="Proteomes" id="UP001321421"/>
    </source>
</evidence>
<organism evidence="2 3">
    <name type="scientific">Barrientosiimonas endolithica</name>
    <dbReference type="NCBI Taxonomy" id="1535208"/>
    <lineage>
        <taxon>Bacteria</taxon>
        <taxon>Bacillati</taxon>
        <taxon>Actinomycetota</taxon>
        <taxon>Actinomycetes</taxon>
        <taxon>Micrococcales</taxon>
        <taxon>Dermacoccaceae</taxon>
        <taxon>Barrientosiimonas</taxon>
    </lineage>
</organism>
<dbReference type="SUPFAM" id="SSF55729">
    <property type="entry name" value="Acyl-CoA N-acyltransferases (Nat)"/>
    <property type="match status" value="1"/>
</dbReference>
<protein>
    <submittedName>
        <fullName evidence="2">N-acetyltransferase</fullName>
    </submittedName>
</protein>
<dbReference type="Pfam" id="PF00583">
    <property type="entry name" value="Acetyltransf_1"/>
    <property type="match status" value="1"/>
</dbReference>
<dbReference type="CDD" id="cd04301">
    <property type="entry name" value="NAT_SF"/>
    <property type="match status" value="1"/>
</dbReference>
<keyword evidence="3" id="KW-1185">Reference proteome</keyword>
<evidence type="ECO:0000313" key="2">
    <source>
        <dbReference type="EMBL" id="BDZ56768.1"/>
    </source>
</evidence>
<dbReference type="RefSeq" id="WP_289232178.1">
    <property type="nucleotide sequence ID" value="NZ_AP027735.1"/>
</dbReference>
<feature type="domain" description="N-acetyltransferase" evidence="1">
    <location>
        <begin position="7"/>
        <end position="165"/>
    </location>
</feature>